<dbReference type="Proteomes" id="UP000268093">
    <property type="component" value="Unassembled WGS sequence"/>
</dbReference>
<dbReference type="GO" id="GO:0004252">
    <property type="term" value="F:serine-type endopeptidase activity"/>
    <property type="evidence" value="ECO:0007669"/>
    <property type="project" value="UniProtKB-UniRule"/>
</dbReference>
<dbReference type="InterPro" id="IPR034193">
    <property type="entry name" value="PCSK9_ProteinaseK-like"/>
</dbReference>
<accession>A0A433BE21</accession>
<comment type="similarity">
    <text evidence="1 5 6">Belongs to the peptidase S8 family.</text>
</comment>
<dbReference type="InterPro" id="IPR037045">
    <property type="entry name" value="S8pro/Inhibitor_I9_sf"/>
</dbReference>
<dbReference type="PRINTS" id="PR00723">
    <property type="entry name" value="SUBTILISIN"/>
</dbReference>
<dbReference type="InterPro" id="IPR023828">
    <property type="entry name" value="Peptidase_S8_Ser-AS"/>
</dbReference>
<dbReference type="InterPro" id="IPR000209">
    <property type="entry name" value="Peptidase_S8/S53_dom"/>
</dbReference>
<dbReference type="Gene3D" id="3.40.50.200">
    <property type="entry name" value="Peptidase S8/S53 domain"/>
    <property type="match status" value="1"/>
</dbReference>
<evidence type="ECO:0000256" key="1">
    <source>
        <dbReference type="ARBA" id="ARBA00011073"/>
    </source>
</evidence>
<dbReference type="GO" id="GO:0006508">
    <property type="term" value="P:proteolysis"/>
    <property type="evidence" value="ECO:0007669"/>
    <property type="project" value="UniProtKB-KW"/>
</dbReference>
<keyword evidence="2 5" id="KW-0645">Protease</keyword>
<feature type="active site" description="Charge relay system" evidence="5">
    <location>
        <position position="178"/>
    </location>
</feature>
<feature type="signal peptide" evidence="7">
    <location>
        <begin position="1"/>
        <end position="18"/>
    </location>
</feature>
<dbReference type="InterPro" id="IPR022398">
    <property type="entry name" value="Peptidase_S8_His-AS"/>
</dbReference>
<dbReference type="FunFam" id="3.40.50.200:FF:000007">
    <property type="entry name" value="Subtilisin-like serine protease"/>
    <property type="match status" value="1"/>
</dbReference>
<evidence type="ECO:0000256" key="3">
    <source>
        <dbReference type="ARBA" id="ARBA00022801"/>
    </source>
</evidence>
<dbReference type="CDD" id="cd04077">
    <property type="entry name" value="Peptidases_S8_PCSK9_ProteinaseK_like"/>
    <property type="match status" value="1"/>
</dbReference>
<dbReference type="PROSITE" id="PS51892">
    <property type="entry name" value="SUBTILASE"/>
    <property type="match status" value="1"/>
</dbReference>
<dbReference type="InterPro" id="IPR023827">
    <property type="entry name" value="Peptidase_S8_Asp-AS"/>
</dbReference>
<keyword evidence="4 5" id="KW-0720">Serine protease</keyword>
<feature type="active site" description="Charge relay system" evidence="5">
    <location>
        <position position="375"/>
    </location>
</feature>
<feature type="chain" id="PRO_5019558536" evidence="7">
    <location>
        <begin position="19"/>
        <end position="439"/>
    </location>
</feature>
<feature type="domain" description="Peptidase S8/S53" evidence="8">
    <location>
        <begin position="169"/>
        <end position="418"/>
    </location>
</feature>
<dbReference type="InterPro" id="IPR010259">
    <property type="entry name" value="S8pro/Inhibitor_I9"/>
</dbReference>
<evidence type="ECO:0000256" key="4">
    <source>
        <dbReference type="ARBA" id="ARBA00022825"/>
    </source>
</evidence>
<dbReference type="InterPro" id="IPR050131">
    <property type="entry name" value="Peptidase_S8_subtilisin-like"/>
</dbReference>
<keyword evidence="11" id="KW-1185">Reference proteome</keyword>
<evidence type="ECO:0000313" key="11">
    <source>
        <dbReference type="Proteomes" id="UP000268093"/>
    </source>
</evidence>
<protein>
    <submittedName>
        <fullName evidence="10">Peptidase S8/S53 domain-containing protein</fullName>
    </submittedName>
</protein>
<organism evidence="10 11">
    <name type="scientific">Jimgerdemannia flammicorona</name>
    <dbReference type="NCBI Taxonomy" id="994334"/>
    <lineage>
        <taxon>Eukaryota</taxon>
        <taxon>Fungi</taxon>
        <taxon>Fungi incertae sedis</taxon>
        <taxon>Mucoromycota</taxon>
        <taxon>Mucoromycotina</taxon>
        <taxon>Endogonomycetes</taxon>
        <taxon>Endogonales</taxon>
        <taxon>Endogonaceae</taxon>
        <taxon>Jimgerdemannia</taxon>
    </lineage>
</organism>
<dbReference type="Pfam" id="PF05922">
    <property type="entry name" value="Inhibitor_I9"/>
    <property type="match status" value="1"/>
</dbReference>
<feature type="domain" description="Inhibitor I9" evidence="9">
    <location>
        <begin position="48"/>
        <end position="131"/>
    </location>
</feature>
<dbReference type="PROSITE" id="PS00138">
    <property type="entry name" value="SUBTILASE_SER"/>
    <property type="match status" value="1"/>
</dbReference>
<dbReference type="Gene3D" id="3.30.70.80">
    <property type="entry name" value="Peptidase S8 propeptide/proteinase inhibitor I9"/>
    <property type="match status" value="1"/>
</dbReference>
<evidence type="ECO:0000256" key="2">
    <source>
        <dbReference type="ARBA" id="ARBA00022670"/>
    </source>
</evidence>
<dbReference type="PROSITE" id="PS00136">
    <property type="entry name" value="SUBTILASE_ASP"/>
    <property type="match status" value="1"/>
</dbReference>
<dbReference type="InterPro" id="IPR036852">
    <property type="entry name" value="Peptidase_S8/S53_dom_sf"/>
</dbReference>
<feature type="active site" description="Charge relay system" evidence="5">
    <location>
        <position position="210"/>
    </location>
</feature>
<dbReference type="PANTHER" id="PTHR43806:SF11">
    <property type="entry name" value="CEREVISIN-RELATED"/>
    <property type="match status" value="1"/>
</dbReference>
<proteinExistence type="inferred from homology"/>
<dbReference type="EMBL" id="RBNI01013942">
    <property type="protein sequence ID" value="RUP24586.1"/>
    <property type="molecule type" value="Genomic_DNA"/>
</dbReference>
<dbReference type="SUPFAM" id="SSF52743">
    <property type="entry name" value="Subtilisin-like"/>
    <property type="match status" value="1"/>
</dbReference>
<dbReference type="Pfam" id="PF00082">
    <property type="entry name" value="Peptidase_S8"/>
    <property type="match status" value="1"/>
</dbReference>
<dbReference type="OrthoDB" id="206201at2759"/>
<sequence>MLIKNAIILVSFYVCAAAAAVPFVVTPEFGEGLAPLLSSVNSEPIADSYIVVFKKGLLSAKLTAHRTWIRALHDDSILMKDLLDTDISACIKHIYDTPSVKGYSGKFTQRVLEKIRASEEVAYVERDSIVYASGMVTQTDAPWGLARLSHREHLTWRTSNKYSFDSRAGEGVTVYVIDTGINIHHVDFEGRAAWGRTIPDGDVDEDGNGHGSHVAGTIAGKRFGVAKKAKVVAVKVLRSNGSGTMSDVVAGVEWAIEQHEESVVLATRKGEKAKPSVANMSLGGGKSRALDEVVNDAVDSGIVFAVAAGNDNRNACDYSPAGAEKAITVGATSIDDERAYFSNHGKCLDVFAPGMNIESVWIHSRHSTNSLSGTSMASPHVAGLAAYFISLAPKNVTITPKVIKNDVIRLATKNSLEGVPKSTVNRLIYNNIKNGFYEV</sequence>
<dbReference type="PROSITE" id="PS00137">
    <property type="entry name" value="SUBTILASE_HIS"/>
    <property type="match status" value="1"/>
</dbReference>
<name>A0A433BE21_9FUNG</name>
<reference evidence="10 11" key="1">
    <citation type="journal article" date="2018" name="New Phytol.">
        <title>Phylogenomics of Endogonaceae and evolution of mycorrhizas within Mucoromycota.</title>
        <authorList>
            <person name="Chang Y."/>
            <person name="Desiro A."/>
            <person name="Na H."/>
            <person name="Sandor L."/>
            <person name="Lipzen A."/>
            <person name="Clum A."/>
            <person name="Barry K."/>
            <person name="Grigoriev I.V."/>
            <person name="Martin F.M."/>
            <person name="Stajich J.E."/>
            <person name="Smith M.E."/>
            <person name="Bonito G."/>
            <person name="Spatafora J.W."/>
        </authorList>
    </citation>
    <scope>NUCLEOTIDE SEQUENCE [LARGE SCALE GENOMIC DNA]</scope>
    <source>
        <strain evidence="10 11">GMNB39</strain>
    </source>
</reference>
<dbReference type="AlphaFoldDB" id="A0A433BE21"/>
<evidence type="ECO:0000256" key="6">
    <source>
        <dbReference type="RuleBase" id="RU003355"/>
    </source>
</evidence>
<dbReference type="InterPro" id="IPR015500">
    <property type="entry name" value="Peptidase_S8_subtilisin-rel"/>
</dbReference>
<keyword evidence="3 5" id="KW-0378">Hydrolase</keyword>
<dbReference type="PANTHER" id="PTHR43806">
    <property type="entry name" value="PEPTIDASE S8"/>
    <property type="match status" value="1"/>
</dbReference>
<evidence type="ECO:0000256" key="7">
    <source>
        <dbReference type="SAM" id="SignalP"/>
    </source>
</evidence>
<comment type="caution">
    <text evidence="10">The sequence shown here is derived from an EMBL/GenBank/DDBJ whole genome shotgun (WGS) entry which is preliminary data.</text>
</comment>
<gene>
    <name evidence="10" type="ORF">BC936DRAFT_138909</name>
</gene>
<evidence type="ECO:0000259" key="8">
    <source>
        <dbReference type="Pfam" id="PF00082"/>
    </source>
</evidence>
<evidence type="ECO:0000256" key="5">
    <source>
        <dbReference type="PROSITE-ProRule" id="PRU01240"/>
    </source>
</evidence>
<keyword evidence="7" id="KW-0732">Signal</keyword>
<evidence type="ECO:0000259" key="9">
    <source>
        <dbReference type="Pfam" id="PF05922"/>
    </source>
</evidence>
<evidence type="ECO:0000313" key="10">
    <source>
        <dbReference type="EMBL" id="RUP24586.1"/>
    </source>
</evidence>
<dbReference type="GO" id="GO:0005615">
    <property type="term" value="C:extracellular space"/>
    <property type="evidence" value="ECO:0007669"/>
    <property type="project" value="TreeGrafter"/>
</dbReference>